<proteinExistence type="inferred from homology"/>
<sequence>MSVVWLDGSIVDQNEARVLVADRGFTLADGIFETIKAVGSTPFWLAEHLERLKAGAVEIGLTIPFRDDRISDAADRLLAGASEDTRSAIRLTVTRGPTGRGLWPKEAASQATCVLTVASSPAPLPQDFVVCRSTRRNEHSPLSRIKSLGYGDNILARREAIDRGADDAIMLNTQGHVACATVGNVFFRIEGAWVTPQRADGILPGLARRRFIAELGAVERSISSDMIRKSDAGFVCNSLGFTQIKSIDGRALPGDLSAIPVQAVYSP</sequence>
<evidence type="ECO:0000313" key="12">
    <source>
        <dbReference type="EMBL" id="QPF94520.1"/>
    </source>
</evidence>
<comment type="pathway">
    <text evidence="4">Amino-acid biosynthesis; L-leucine biosynthesis; L-leucine from 3-methyl-2-oxobutanoate: step 4/4.</text>
</comment>
<comment type="catalytic activity">
    <reaction evidence="11">
        <text>L-leucine + 2-oxoglutarate = 4-methyl-2-oxopentanoate + L-glutamate</text>
        <dbReference type="Rhea" id="RHEA:18321"/>
        <dbReference type="ChEBI" id="CHEBI:16810"/>
        <dbReference type="ChEBI" id="CHEBI:17865"/>
        <dbReference type="ChEBI" id="CHEBI:29985"/>
        <dbReference type="ChEBI" id="CHEBI:57427"/>
        <dbReference type="EC" id="2.6.1.42"/>
    </reaction>
</comment>
<dbReference type="PANTHER" id="PTHR42743">
    <property type="entry name" value="AMINO-ACID AMINOTRANSFERASE"/>
    <property type="match status" value="1"/>
</dbReference>
<evidence type="ECO:0000256" key="7">
    <source>
        <dbReference type="ARBA" id="ARBA00014472"/>
    </source>
</evidence>
<comment type="pathway">
    <text evidence="2">Amino-acid biosynthesis; L-isoleucine biosynthesis; L-isoleucine from 2-oxobutanoate: step 4/4.</text>
</comment>
<comment type="catalytic activity">
    <reaction evidence="9">
        <text>L-valine + 2-oxoglutarate = 3-methyl-2-oxobutanoate + L-glutamate</text>
        <dbReference type="Rhea" id="RHEA:24813"/>
        <dbReference type="ChEBI" id="CHEBI:11851"/>
        <dbReference type="ChEBI" id="CHEBI:16810"/>
        <dbReference type="ChEBI" id="CHEBI:29985"/>
        <dbReference type="ChEBI" id="CHEBI:57762"/>
        <dbReference type="EC" id="2.6.1.42"/>
    </reaction>
</comment>
<dbReference type="EC" id="2.6.1.42" evidence="6"/>
<comment type="pathway">
    <text evidence="3">Amino-acid biosynthesis; L-valine biosynthesis; L-valine from pyruvate: step 4/4.</text>
</comment>
<dbReference type="InterPro" id="IPR036038">
    <property type="entry name" value="Aminotransferase-like"/>
</dbReference>
<evidence type="ECO:0000256" key="6">
    <source>
        <dbReference type="ARBA" id="ARBA00013053"/>
    </source>
</evidence>
<keyword evidence="8" id="KW-0100">Branched-chain amino acid biosynthesis</keyword>
<evidence type="ECO:0000256" key="8">
    <source>
        <dbReference type="ARBA" id="ARBA00023304"/>
    </source>
</evidence>
<keyword evidence="12" id="KW-0032">Aminotransferase</keyword>
<protein>
    <recommendedName>
        <fullName evidence="7">Probable branched-chain-amino-acid aminotransferase</fullName>
        <ecNumber evidence="6">2.6.1.42</ecNumber>
    </recommendedName>
</protein>
<gene>
    <name evidence="12" type="ORF">IC761_15120</name>
</gene>
<keyword evidence="12" id="KW-0808">Transferase</keyword>
<dbReference type="GO" id="GO:0004084">
    <property type="term" value="F:branched-chain-amino-acid transaminase activity"/>
    <property type="evidence" value="ECO:0007669"/>
    <property type="project" value="UniProtKB-EC"/>
</dbReference>
<dbReference type="Gene3D" id="3.20.10.10">
    <property type="entry name" value="D-amino Acid Aminotransferase, subunit A, domain 2"/>
    <property type="match status" value="1"/>
</dbReference>
<organism evidence="12 13">
    <name type="scientific">Bradyrhizobium commune</name>
    <dbReference type="NCBI Taxonomy" id="83627"/>
    <lineage>
        <taxon>Bacteria</taxon>
        <taxon>Pseudomonadati</taxon>
        <taxon>Pseudomonadota</taxon>
        <taxon>Alphaproteobacteria</taxon>
        <taxon>Hyphomicrobiales</taxon>
        <taxon>Nitrobacteraceae</taxon>
        <taxon>Bradyrhizobium</taxon>
    </lineage>
</organism>
<evidence type="ECO:0000256" key="2">
    <source>
        <dbReference type="ARBA" id="ARBA00004824"/>
    </source>
</evidence>
<evidence type="ECO:0000256" key="4">
    <source>
        <dbReference type="ARBA" id="ARBA00005072"/>
    </source>
</evidence>
<dbReference type="InterPro" id="IPR001544">
    <property type="entry name" value="Aminotrans_IV"/>
</dbReference>
<evidence type="ECO:0000256" key="5">
    <source>
        <dbReference type="ARBA" id="ARBA00009320"/>
    </source>
</evidence>
<evidence type="ECO:0000256" key="1">
    <source>
        <dbReference type="ARBA" id="ARBA00003109"/>
    </source>
</evidence>
<reference evidence="12 13" key="1">
    <citation type="submission" date="2020-09" db="EMBL/GenBank/DDBJ databases">
        <title>Complete genomes of bradyrhizobia occurring on native shrubby legumes in Australia.</title>
        <authorList>
            <person name="Lafay B."/>
        </authorList>
    </citation>
    <scope>NUCLEOTIDE SEQUENCE [LARGE SCALE GENOMIC DNA]</scope>
    <source>
        <strain evidence="12 13">BDV5040</strain>
    </source>
</reference>
<evidence type="ECO:0000256" key="11">
    <source>
        <dbReference type="ARBA" id="ARBA00049229"/>
    </source>
</evidence>
<dbReference type="Gene3D" id="3.30.470.10">
    <property type="match status" value="1"/>
</dbReference>
<keyword evidence="13" id="KW-1185">Reference proteome</keyword>
<dbReference type="GO" id="GO:0009082">
    <property type="term" value="P:branched-chain amino acid biosynthetic process"/>
    <property type="evidence" value="ECO:0007669"/>
    <property type="project" value="UniProtKB-KW"/>
</dbReference>
<dbReference type="PANTHER" id="PTHR42743:SF11">
    <property type="entry name" value="AMINODEOXYCHORISMATE LYASE"/>
    <property type="match status" value="1"/>
</dbReference>
<dbReference type="InterPro" id="IPR043131">
    <property type="entry name" value="BCAT-like_N"/>
</dbReference>
<dbReference type="KEGG" id="bcou:IC761_15120"/>
<dbReference type="Proteomes" id="UP000594621">
    <property type="component" value="Chromosome"/>
</dbReference>
<evidence type="ECO:0000256" key="9">
    <source>
        <dbReference type="ARBA" id="ARBA00048212"/>
    </source>
</evidence>
<dbReference type="InterPro" id="IPR043132">
    <property type="entry name" value="BCAT-like_C"/>
</dbReference>
<keyword evidence="8" id="KW-0028">Amino-acid biosynthesis</keyword>
<evidence type="ECO:0000313" key="13">
    <source>
        <dbReference type="Proteomes" id="UP000594621"/>
    </source>
</evidence>
<comment type="function">
    <text evidence="1">Acts on leucine, isoleucine and valine.</text>
</comment>
<evidence type="ECO:0000256" key="3">
    <source>
        <dbReference type="ARBA" id="ARBA00004931"/>
    </source>
</evidence>
<dbReference type="EMBL" id="CP061379">
    <property type="protein sequence ID" value="QPF94520.1"/>
    <property type="molecule type" value="Genomic_DNA"/>
</dbReference>
<comment type="similarity">
    <text evidence="5">Belongs to the class-IV pyridoxal-phosphate-dependent aminotransferase family.</text>
</comment>
<dbReference type="InterPro" id="IPR050571">
    <property type="entry name" value="Class-IV_PLP-Dep_Aminotrnsfr"/>
</dbReference>
<evidence type="ECO:0000256" key="10">
    <source>
        <dbReference type="ARBA" id="ARBA00048798"/>
    </source>
</evidence>
<comment type="catalytic activity">
    <reaction evidence="10">
        <text>L-isoleucine + 2-oxoglutarate = (S)-3-methyl-2-oxopentanoate + L-glutamate</text>
        <dbReference type="Rhea" id="RHEA:24801"/>
        <dbReference type="ChEBI" id="CHEBI:16810"/>
        <dbReference type="ChEBI" id="CHEBI:29985"/>
        <dbReference type="ChEBI" id="CHEBI:35146"/>
        <dbReference type="ChEBI" id="CHEBI:58045"/>
        <dbReference type="EC" id="2.6.1.42"/>
    </reaction>
</comment>
<dbReference type="GO" id="GO:0005829">
    <property type="term" value="C:cytosol"/>
    <property type="evidence" value="ECO:0007669"/>
    <property type="project" value="TreeGrafter"/>
</dbReference>
<name>A0A7S9DB64_9BRAD</name>
<dbReference type="Pfam" id="PF01063">
    <property type="entry name" value="Aminotran_4"/>
    <property type="match status" value="1"/>
</dbReference>
<dbReference type="SUPFAM" id="SSF56752">
    <property type="entry name" value="D-aminoacid aminotransferase-like PLP-dependent enzymes"/>
    <property type="match status" value="1"/>
</dbReference>
<dbReference type="RefSeq" id="WP_195803996.1">
    <property type="nucleotide sequence ID" value="NZ_CP061379.1"/>
</dbReference>
<dbReference type="AlphaFoldDB" id="A0A7S9DB64"/>
<accession>A0A7S9DB64</accession>